<gene>
    <name evidence="1" type="ORF">RHMOL_Rhmol06G0194100</name>
</gene>
<accession>A0ACC0NG24</accession>
<organism evidence="1 2">
    <name type="scientific">Rhododendron molle</name>
    <name type="common">Chinese azalea</name>
    <name type="synonym">Azalea mollis</name>
    <dbReference type="NCBI Taxonomy" id="49168"/>
    <lineage>
        <taxon>Eukaryota</taxon>
        <taxon>Viridiplantae</taxon>
        <taxon>Streptophyta</taxon>
        <taxon>Embryophyta</taxon>
        <taxon>Tracheophyta</taxon>
        <taxon>Spermatophyta</taxon>
        <taxon>Magnoliopsida</taxon>
        <taxon>eudicotyledons</taxon>
        <taxon>Gunneridae</taxon>
        <taxon>Pentapetalae</taxon>
        <taxon>asterids</taxon>
        <taxon>Ericales</taxon>
        <taxon>Ericaceae</taxon>
        <taxon>Ericoideae</taxon>
        <taxon>Rhodoreae</taxon>
        <taxon>Rhododendron</taxon>
    </lineage>
</organism>
<name>A0ACC0NG24_RHOML</name>
<evidence type="ECO:0000313" key="1">
    <source>
        <dbReference type="EMBL" id="KAI8551533.1"/>
    </source>
</evidence>
<sequence length="241" mass="25469">MAFTPLSLLLLSLLLSLLLASQTLAQTPIAPAPSPGPINITEILVQAGQYNTWIHLLTVTQVGSQIDNQVNNSNQGMTVFCPTDNAFNNLPTGTLNNLTTQQQVQLVLYHVLPQYYTLADLLTVSNPARTQASGQDGEVFGLYFFGQNNEVNVSTLTVSTLVNNFLREQFPLAMYEVDKVLMPKEFTESPAPAPAPAATNTSSPSATKSTTAAAKGSGSGRLGVGLGLVAGLGLFCIGLLS</sequence>
<protein>
    <submittedName>
        <fullName evidence="1">Uncharacterized protein</fullName>
    </submittedName>
</protein>
<dbReference type="Proteomes" id="UP001062846">
    <property type="component" value="Chromosome 6"/>
</dbReference>
<reference evidence="1" key="1">
    <citation type="submission" date="2022-02" db="EMBL/GenBank/DDBJ databases">
        <title>Plant Genome Project.</title>
        <authorList>
            <person name="Zhang R.-G."/>
        </authorList>
    </citation>
    <scope>NUCLEOTIDE SEQUENCE</scope>
    <source>
        <strain evidence="1">AT1</strain>
    </source>
</reference>
<keyword evidence="2" id="KW-1185">Reference proteome</keyword>
<dbReference type="EMBL" id="CM046393">
    <property type="protein sequence ID" value="KAI8551533.1"/>
    <property type="molecule type" value="Genomic_DNA"/>
</dbReference>
<evidence type="ECO:0000313" key="2">
    <source>
        <dbReference type="Proteomes" id="UP001062846"/>
    </source>
</evidence>
<proteinExistence type="predicted"/>
<comment type="caution">
    <text evidence="1">The sequence shown here is derived from an EMBL/GenBank/DDBJ whole genome shotgun (WGS) entry which is preliminary data.</text>
</comment>